<evidence type="ECO:0000313" key="2">
    <source>
        <dbReference type="EMBL" id="MDN7246518.1"/>
    </source>
</evidence>
<gene>
    <name evidence="2" type="ORF">QWY13_13555</name>
</gene>
<dbReference type="PANTHER" id="PTHR18964">
    <property type="entry name" value="ROK (REPRESSOR, ORF, KINASE) FAMILY"/>
    <property type="match status" value="1"/>
</dbReference>
<dbReference type="Pfam" id="PF00480">
    <property type="entry name" value="ROK"/>
    <property type="match status" value="1"/>
</dbReference>
<accession>A0ABT8NFH4</accession>
<evidence type="ECO:0000256" key="1">
    <source>
        <dbReference type="ARBA" id="ARBA00006479"/>
    </source>
</evidence>
<dbReference type="RefSeq" id="WP_301857030.1">
    <property type="nucleotide sequence ID" value="NZ_JAUJWU010000003.1"/>
</dbReference>
<comment type="caution">
    <text evidence="2">The sequence shown here is derived from an EMBL/GenBank/DDBJ whole genome shotgun (WGS) entry which is preliminary data.</text>
</comment>
<proteinExistence type="inferred from homology"/>
<dbReference type="PANTHER" id="PTHR18964:SF149">
    <property type="entry name" value="BIFUNCTIONAL UDP-N-ACETYLGLUCOSAMINE 2-EPIMERASE_N-ACETYLMANNOSAMINE KINASE"/>
    <property type="match status" value="1"/>
</dbReference>
<dbReference type="Proteomes" id="UP001172142">
    <property type="component" value="Unassembled WGS sequence"/>
</dbReference>
<dbReference type="InterPro" id="IPR043129">
    <property type="entry name" value="ATPase_NBD"/>
</dbReference>
<keyword evidence="3" id="KW-1185">Reference proteome</keyword>
<organism evidence="2 3">
    <name type="scientific">Planococcus shenhongbingii</name>
    <dbReference type="NCBI Taxonomy" id="3058398"/>
    <lineage>
        <taxon>Bacteria</taxon>
        <taxon>Bacillati</taxon>
        <taxon>Bacillota</taxon>
        <taxon>Bacilli</taxon>
        <taxon>Bacillales</taxon>
        <taxon>Caryophanaceae</taxon>
        <taxon>Planococcus</taxon>
    </lineage>
</organism>
<dbReference type="InterPro" id="IPR000600">
    <property type="entry name" value="ROK"/>
</dbReference>
<dbReference type="CDD" id="cd24068">
    <property type="entry name" value="ASKHA_NBD_ROK_FnNanK-like"/>
    <property type="match status" value="1"/>
</dbReference>
<protein>
    <submittedName>
        <fullName evidence="2">ROK family protein</fullName>
    </submittedName>
</protein>
<dbReference type="Gene3D" id="3.30.420.40">
    <property type="match status" value="2"/>
</dbReference>
<reference evidence="2 3" key="1">
    <citation type="submission" date="2023-07" db="EMBL/GenBank/DDBJ databases">
        <title>Novel species in genus Planococcus.</title>
        <authorList>
            <person name="Ning S."/>
        </authorList>
    </citation>
    <scope>NUCLEOTIDE SEQUENCE [LARGE SCALE GENOMIC DNA]</scope>
    <source>
        <strain evidence="2 3">N017</strain>
    </source>
</reference>
<dbReference type="EMBL" id="JAUJWU010000003">
    <property type="protein sequence ID" value="MDN7246518.1"/>
    <property type="molecule type" value="Genomic_DNA"/>
</dbReference>
<evidence type="ECO:0000313" key="3">
    <source>
        <dbReference type="Proteomes" id="UP001172142"/>
    </source>
</evidence>
<name>A0ABT8NFH4_9BACL</name>
<comment type="similarity">
    <text evidence="1">Belongs to the ROK (NagC/XylR) family.</text>
</comment>
<dbReference type="SUPFAM" id="SSF53067">
    <property type="entry name" value="Actin-like ATPase domain"/>
    <property type="match status" value="1"/>
</dbReference>
<sequence length="293" mass="31034">MNNVLGVDIGGTKIRLAIVGQQGTLSFDETVPTKIPLYPYLEEQILRIIKHHPEVNAIGIGTHGFVDSINGKVIYATDILPGWTGTDLKKQLEAATGKRVEVDNDANCAALAEAKIGAARGNSRVVCLTLGTGLGGGIIWDGKLLSGGPHGGAAEIGHMVLYPNGVLCPCGRRGCYEQYVSGTALNRRIKEAGLTISSHELFEVAATNPHAMQLVKEFTADLAQGISSLQAIFDMEVVVIGGGVSEAAPLWWDQFMQQLEPLLLNPLSVKVAEFGNEAGVLGAALLLEGTELR</sequence>